<dbReference type="Proteomes" id="UP000034160">
    <property type="component" value="Unassembled WGS sequence"/>
</dbReference>
<organism evidence="1 2">
    <name type="scientific">Candidatus Amesbacteria bacterium GW2011_GWA2_42_12</name>
    <dbReference type="NCBI Taxonomy" id="1618356"/>
    <lineage>
        <taxon>Bacteria</taxon>
        <taxon>Candidatus Amesiibacteriota</taxon>
    </lineage>
</organism>
<gene>
    <name evidence="1" type="ORF">UU93_C0002G0033</name>
</gene>
<dbReference type="AlphaFoldDB" id="A0A0G0Y8R4"/>
<protein>
    <recommendedName>
        <fullName evidence="3">Diaminopimelate epimerase</fullName>
    </recommendedName>
</protein>
<accession>A0A0G0Y8R4</accession>
<proteinExistence type="predicted"/>
<comment type="caution">
    <text evidence="1">The sequence shown here is derived from an EMBL/GenBank/DDBJ whole genome shotgun (WGS) entry which is preliminary data.</text>
</comment>
<evidence type="ECO:0000313" key="2">
    <source>
        <dbReference type="Proteomes" id="UP000034160"/>
    </source>
</evidence>
<evidence type="ECO:0000313" key="1">
    <source>
        <dbReference type="EMBL" id="KKS33105.1"/>
    </source>
</evidence>
<evidence type="ECO:0008006" key="3">
    <source>
        <dbReference type="Google" id="ProtNLM"/>
    </source>
</evidence>
<dbReference type="EMBL" id="LCCN01000002">
    <property type="protein sequence ID" value="KKS33105.1"/>
    <property type="molecule type" value="Genomic_DNA"/>
</dbReference>
<reference evidence="1 2" key="1">
    <citation type="journal article" date="2015" name="Nature">
        <title>rRNA introns, odd ribosomes, and small enigmatic genomes across a large radiation of phyla.</title>
        <authorList>
            <person name="Brown C.T."/>
            <person name="Hug L.A."/>
            <person name="Thomas B.C."/>
            <person name="Sharon I."/>
            <person name="Castelle C.J."/>
            <person name="Singh A."/>
            <person name="Wilkins M.J."/>
            <person name="Williams K.H."/>
            <person name="Banfield J.F."/>
        </authorList>
    </citation>
    <scope>NUCLEOTIDE SEQUENCE [LARGE SCALE GENOMIC DNA]</scope>
</reference>
<dbReference type="STRING" id="1618356.UU93_C0002G0033"/>
<sequence length="221" mass="24296">MGVQLPSPTLMKLNKFLVANGNPTLLVEGCSLPKRQEVITKYLGKGIDQIGFIKFGDSPKLEMMGNELCINATLAFASILKSKGKLNTSGIPKTIAYFNKPGLTTLLLPIKFSRPEENIILLSGIGFCMDKTKNKNRLEELCKKYNLPAFGKIKYYKNKIEPTIYVTKTTSTINESSCGSGSIAFSLFSRINKIVQPTGEIIEINRLGKLIKVSAKVTKIG</sequence>
<name>A0A0G0Y8R4_9BACT</name>